<dbReference type="Pfam" id="PF00756">
    <property type="entry name" value="Esterase"/>
    <property type="match status" value="1"/>
</dbReference>
<sequence length="271" mass="31040">MAFIQCSFYSEAIGLSHSMNVILPQRTQTQVGIKGVVGEGNFPTLYLLHGLTDDHSIWSRRTSIERYVAEMGLAVVMPSVHRSFYTDMDNGSQYWAFISEELPAIARFFFPLSDQREDNYVAGLSMGGYGALKLAFNRPECFCAAASLSGVVELDDWLDFKKSHPDRPTLEFEKLFGPKGSPLRQFGDLSAASWRLVESGQPRPALYQICGQKDFLYAQNLRFRDHLRQIGYEARYEDDPGYGHTWDYWDLTIQRVLKWIKDMRLESSDNM</sequence>
<dbReference type="RefSeq" id="WP_185676797.1">
    <property type="nucleotide sequence ID" value="NZ_JACHVB010000054.1"/>
</dbReference>
<proteinExistence type="predicted"/>
<dbReference type="AlphaFoldDB" id="A0A842HHH8"/>
<dbReference type="Gene3D" id="3.40.50.1820">
    <property type="entry name" value="alpha/beta hydrolase"/>
    <property type="match status" value="1"/>
</dbReference>
<name>A0A842HHH8_9BACT</name>
<dbReference type="PANTHER" id="PTHR48098:SF1">
    <property type="entry name" value="DIACYLGLYCEROL ACYLTRANSFERASE_MYCOLYLTRANSFERASE AG85A"/>
    <property type="match status" value="1"/>
</dbReference>
<dbReference type="InterPro" id="IPR000801">
    <property type="entry name" value="Esterase-like"/>
</dbReference>
<protein>
    <submittedName>
        <fullName evidence="1">Esterase family protein</fullName>
    </submittedName>
</protein>
<evidence type="ECO:0000313" key="2">
    <source>
        <dbReference type="Proteomes" id="UP000546464"/>
    </source>
</evidence>
<gene>
    <name evidence="1" type="ORF">H5P28_16480</name>
</gene>
<comment type="caution">
    <text evidence="1">The sequence shown here is derived from an EMBL/GenBank/DDBJ whole genome shotgun (WGS) entry which is preliminary data.</text>
</comment>
<dbReference type="InterPro" id="IPR050583">
    <property type="entry name" value="Mycobacterial_A85_antigen"/>
</dbReference>
<evidence type="ECO:0000313" key="1">
    <source>
        <dbReference type="EMBL" id="MBC2595862.1"/>
    </source>
</evidence>
<reference evidence="1 2" key="1">
    <citation type="submission" date="2020-07" db="EMBL/GenBank/DDBJ databases">
        <authorList>
            <person name="Feng X."/>
        </authorList>
    </citation>
    <scope>NUCLEOTIDE SEQUENCE [LARGE SCALE GENOMIC DNA]</scope>
    <source>
        <strain evidence="1 2">JCM31066</strain>
    </source>
</reference>
<accession>A0A842HHH8</accession>
<keyword evidence="2" id="KW-1185">Reference proteome</keyword>
<dbReference type="InterPro" id="IPR029058">
    <property type="entry name" value="AB_hydrolase_fold"/>
</dbReference>
<dbReference type="PANTHER" id="PTHR48098">
    <property type="entry name" value="ENTEROCHELIN ESTERASE-RELATED"/>
    <property type="match status" value="1"/>
</dbReference>
<dbReference type="EMBL" id="JACHVB010000054">
    <property type="protein sequence ID" value="MBC2595862.1"/>
    <property type="molecule type" value="Genomic_DNA"/>
</dbReference>
<dbReference type="SUPFAM" id="SSF53474">
    <property type="entry name" value="alpha/beta-Hydrolases"/>
    <property type="match status" value="1"/>
</dbReference>
<organism evidence="1 2">
    <name type="scientific">Ruficoccus amylovorans</name>
    <dbReference type="NCBI Taxonomy" id="1804625"/>
    <lineage>
        <taxon>Bacteria</taxon>
        <taxon>Pseudomonadati</taxon>
        <taxon>Verrucomicrobiota</taxon>
        <taxon>Opitutia</taxon>
        <taxon>Puniceicoccales</taxon>
        <taxon>Cerasicoccaceae</taxon>
        <taxon>Ruficoccus</taxon>
    </lineage>
</organism>
<dbReference type="Proteomes" id="UP000546464">
    <property type="component" value="Unassembled WGS sequence"/>
</dbReference>
<dbReference type="GO" id="GO:0016747">
    <property type="term" value="F:acyltransferase activity, transferring groups other than amino-acyl groups"/>
    <property type="evidence" value="ECO:0007669"/>
    <property type="project" value="TreeGrafter"/>
</dbReference>